<dbReference type="EMBL" id="CAJZBQ010000003">
    <property type="protein sequence ID" value="CAG9310867.1"/>
    <property type="molecule type" value="Genomic_DNA"/>
</dbReference>
<dbReference type="Proteomes" id="UP001162131">
    <property type="component" value="Unassembled WGS sequence"/>
</dbReference>
<dbReference type="PANTHER" id="PTHR15435:SF2">
    <property type="entry name" value="KICSTOR COMPLEX PROTEIN KAPTIN"/>
    <property type="match status" value="1"/>
</dbReference>
<dbReference type="AlphaFoldDB" id="A0AAU9IC43"/>
<comment type="caution">
    <text evidence="1">The sequence shown here is derived from an EMBL/GenBank/DDBJ whole genome shotgun (WGS) entry which is preliminary data.</text>
</comment>
<dbReference type="GO" id="GO:1904262">
    <property type="term" value="P:negative regulation of TORC1 signaling"/>
    <property type="evidence" value="ECO:0007669"/>
    <property type="project" value="TreeGrafter"/>
</dbReference>
<organism evidence="1 2">
    <name type="scientific">Blepharisma stoltei</name>
    <dbReference type="NCBI Taxonomy" id="1481888"/>
    <lineage>
        <taxon>Eukaryota</taxon>
        <taxon>Sar</taxon>
        <taxon>Alveolata</taxon>
        <taxon>Ciliophora</taxon>
        <taxon>Postciliodesmatophora</taxon>
        <taxon>Heterotrichea</taxon>
        <taxon>Heterotrichida</taxon>
        <taxon>Blepharismidae</taxon>
        <taxon>Blepharisma</taxon>
    </lineage>
</organism>
<dbReference type="SUPFAM" id="SSF69318">
    <property type="entry name" value="Integrin alpha N-terminal domain"/>
    <property type="match status" value="1"/>
</dbReference>
<evidence type="ECO:0000313" key="1">
    <source>
        <dbReference type="EMBL" id="CAG9310867.1"/>
    </source>
</evidence>
<dbReference type="GO" id="GO:0007015">
    <property type="term" value="P:actin filament organization"/>
    <property type="evidence" value="ECO:0007669"/>
    <property type="project" value="InterPro"/>
</dbReference>
<dbReference type="InterPro" id="IPR029982">
    <property type="entry name" value="Kptn"/>
</dbReference>
<sequence length="366" mass="41594">MELRSFHELSNYTNIYSLSTFDIKSKRGCVINTCKNVHRLWCSKEGEVKLVKLNFPRIYADTEILGNAGMCWKSMLVTCIICRNRNNTFSMNLYIRRADDVTGMTEHSFAQDLDFVPYKVYMRDLDDELIIFLGGSDCRLHLYKADFEYLSPVVSGPLESLTRDDELIQHQAPVMAMHTQRNITFILIGIACQNGDTKLLKYSHNKQWNKEASWHVILDGPISGLLLFKLEAGISDLLVASAVGYAVVYRDVAQEGLARKNIIPCTQDAITCVVTSDIDFDGQREIILGTYNQTVCCYKLKGNVFELIWSKTFPQPIMSICELDINRDGIFELIVVTMYGISVFSPDFEAALEKLRNIKNSLDKAI</sequence>
<evidence type="ECO:0000313" key="2">
    <source>
        <dbReference type="Proteomes" id="UP001162131"/>
    </source>
</evidence>
<keyword evidence="2" id="KW-1185">Reference proteome</keyword>
<proteinExistence type="predicted"/>
<accession>A0AAU9IC43</accession>
<protein>
    <submittedName>
        <fullName evidence="1">Uncharacterized protein</fullName>
    </submittedName>
</protein>
<name>A0AAU9IC43_9CILI</name>
<dbReference type="GO" id="GO:0034198">
    <property type="term" value="P:cellular response to amino acid starvation"/>
    <property type="evidence" value="ECO:0007669"/>
    <property type="project" value="TreeGrafter"/>
</dbReference>
<dbReference type="InterPro" id="IPR028994">
    <property type="entry name" value="Integrin_alpha_N"/>
</dbReference>
<dbReference type="GO" id="GO:0030027">
    <property type="term" value="C:lamellipodium"/>
    <property type="evidence" value="ECO:0007669"/>
    <property type="project" value="TreeGrafter"/>
</dbReference>
<dbReference type="PANTHER" id="PTHR15435">
    <property type="entry name" value="KICSTOR COMPLEX PROTEIN KAPTIN"/>
    <property type="match status" value="1"/>
</dbReference>
<reference evidence="1" key="1">
    <citation type="submission" date="2021-09" db="EMBL/GenBank/DDBJ databases">
        <authorList>
            <consortium name="AG Swart"/>
            <person name="Singh M."/>
            <person name="Singh A."/>
            <person name="Seah K."/>
            <person name="Emmerich C."/>
        </authorList>
    </citation>
    <scope>NUCLEOTIDE SEQUENCE</scope>
    <source>
        <strain evidence="1">ATCC30299</strain>
    </source>
</reference>
<dbReference type="GO" id="GO:0051015">
    <property type="term" value="F:actin filament binding"/>
    <property type="evidence" value="ECO:0007669"/>
    <property type="project" value="TreeGrafter"/>
</dbReference>
<gene>
    <name evidence="1" type="ORF">BSTOLATCC_MIC2581</name>
</gene>
<dbReference type="GO" id="GO:0015629">
    <property type="term" value="C:actin cytoskeleton"/>
    <property type="evidence" value="ECO:0007669"/>
    <property type="project" value="InterPro"/>
</dbReference>